<dbReference type="InterPro" id="IPR036390">
    <property type="entry name" value="WH_DNA-bd_sf"/>
</dbReference>
<evidence type="ECO:0000259" key="1">
    <source>
        <dbReference type="PROSITE" id="PS50995"/>
    </source>
</evidence>
<dbReference type="PROSITE" id="PS50995">
    <property type="entry name" value="HTH_MARR_2"/>
    <property type="match status" value="1"/>
</dbReference>
<dbReference type="SUPFAM" id="SSF46785">
    <property type="entry name" value="Winged helix' DNA-binding domain"/>
    <property type="match status" value="1"/>
</dbReference>
<comment type="caution">
    <text evidence="2">The sequence shown here is derived from an EMBL/GenBank/DDBJ whole genome shotgun (WGS) entry which is preliminary data.</text>
</comment>
<proteinExistence type="predicted"/>
<dbReference type="RefSeq" id="WP_263739862.1">
    <property type="nucleotide sequence ID" value="NZ_JAOWKZ010000002.1"/>
</dbReference>
<dbReference type="Proteomes" id="UP001652564">
    <property type="component" value="Unassembled WGS sequence"/>
</dbReference>
<feature type="domain" description="HTH marR-type" evidence="1">
    <location>
        <begin position="10"/>
        <end position="143"/>
    </location>
</feature>
<dbReference type="EMBL" id="JAOWKZ010000002">
    <property type="protein sequence ID" value="MCV2872685.1"/>
    <property type="molecule type" value="Genomic_DNA"/>
</dbReference>
<evidence type="ECO:0000313" key="3">
    <source>
        <dbReference type="Proteomes" id="UP001652564"/>
    </source>
</evidence>
<name>A0ABT2ZNH0_9RHOB</name>
<reference evidence="2 3" key="1">
    <citation type="submission" date="2022-10" db="EMBL/GenBank/DDBJ databases">
        <title>Defluviimonas sp. nov., isolated from ocean surface sediments.</title>
        <authorList>
            <person name="He W."/>
            <person name="Wang L."/>
            <person name="Zhang D.-F."/>
        </authorList>
    </citation>
    <scope>NUCLEOTIDE SEQUENCE [LARGE SCALE GENOMIC DNA]</scope>
    <source>
        <strain evidence="2 3">WL0050</strain>
    </source>
</reference>
<dbReference type="InterPro" id="IPR039422">
    <property type="entry name" value="MarR/SlyA-like"/>
</dbReference>
<dbReference type="SMART" id="SM00347">
    <property type="entry name" value="HTH_MARR"/>
    <property type="match status" value="1"/>
</dbReference>
<dbReference type="PRINTS" id="PR00598">
    <property type="entry name" value="HTHMARR"/>
</dbReference>
<accession>A0ABT2ZNH0</accession>
<dbReference type="InterPro" id="IPR036388">
    <property type="entry name" value="WH-like_DNA-bd_sf"/>
</dbReference>
<evidence type="ECO:0000313" key="2">
    <source>
        <dbReference type="EMBL" id="MCV2872685.1"/>
    </source>
</evidence>
<dbReference type="PANTHER" id="PTHR33164:SF57">
    <property type="entry name" value="MARR-FAMILY TRANSCRIPTIONAL REGULATOR"/>
    <property type="match status" value="1"/>
</dbReference>
<organism evidence="2 3">
    <name type="scientific">Albidovulum litorale</name>
    <dbReference type="NCBI Taxonomy" id="2984134"/>
    <lineage>
        <taxon>Bacteria</taxon>
        <taxon>Pseudomonadati</taxon>
        <taxon>Pseudomonadota</taxon>
        <taxon>Alphaproteobacteria</taxon>
        <taxon>Rhodobacterales</taxon>
        <taxon>Paracoccaceae</taxon>
        <taxon>Albidovulum</taxon>
    </lineage>
</organism>
<protein>
    <submittedName>
        <fullName evidence="2">MarR family winged helix-turn-helix transcriptional regulator</fullName>
    </submittedName>
</protein>
<dbReference type="Gene3D" id="1.10.10.10">
    <property type="entry name" value="Winged helix-like DNA-binding domain superfamily/Winged helix DNA-binding domain"/>
    <property type="match status" value="1"/>
</dbReference>
<dbReference type="Pfam" id="PF12802">
    <property type="entry name" value="MarR_2"/>
    <property type="match status" value="1"/>
</dbReference>
<dbReference type="InterPro" id="IPR000835">
    <property type="entry name" value="HTH_MarR-typ"/>
</dbReference>
<sequence length="144" mass="16369">MTPDTEFDLHSFLPYLLNRAAEETGLKFQKIYKDRYGMLRTEWRVLAHLGRFGTMTATEIGARAGVHKTKISRAVVRLEQLGFLVRTGNEADRRQEFLGLTKKGQAAYADLSRSAQRFNAELTRTLSEQDQAVLIRCLKHLAAV</sequence>
<keyword evidence="3" id="KW-1185">Reference proteome</keyword>
<gene>
    <name evidence="2" type="ORF">OEZ71_10305</name>
</gene>
<dbReference type="PANTHER" id="PTHR33164">
    <property type="entry name" value="TRANSCRIPTIONAL REGULATOR, MARR FAMILY"/>
    <property type="match status" value="1"/>
</dbReference>